<evidence type="ECO:0000313" key="4">
    <source>
        <dbReference type="EMBL" id="MFC0214426.1"/>
    </source>
</evidence>
<dbReference type="RefSeq" id="WP_377471794.1">
    <property type="nucleotide sequence ID" value="NZ_JBHLWN010000073.1"/>
</dbReference>
<dbReference type="PANTHER" id="PTHR42760">
    <property type="entry name" value="SHORT-CHAIN DEHYDROGENASES/REDUCTASES FAMILY MEMBER"/>
    <property type="match status" value="1"/>
</dbReference>
<name>A0ABV6DP48_9BACL</name>
<dbReference type="SMART" id="SM00822">
    <property type="entry name" value="PKS_KR"/>
    <property type="match status" value="1"/>
</dbReference>
<dbReference type="EC" id="1.1.1.-" evidence="4"/>
<dbReference type="InterPro" id="IPR057326">
    <property type="entry name" value="KR_dom"/>
</dbReference>
<accession>A0ABV6DP48</accession>
<comment type="similarity">
    <text evidence="1">Belongs to the short-chain dehydrogenases/reductases (SDR) family.</text>
</comment>
<dbReference type="PANTHER" id="PTHR42760:SF115">
    <property type="entry name" value="3-OXOACYL-[ACYL-CARRIER-PROTEIN] REDUCTASE FABG"/>
    <property type="match status" value="1"/>
</dbReference>
<organism evidence="4 5">
    <name type="scientific">Paenibacillus chartarius</name>
    <dbReference type="NCBI Taxonomy" id="747481"/>
    <lineage>
        <taxon>Bacteria</taxon>
        <taxon>Bacillati</taxon>
        <taxon>Bacillota</taxon>
        <taxon>Bacilli</taxon>
        <taxon>Bacillales</taxon>
        <taxon>Paenibacillaceae</taxon>
        <taxon>Paenibacillus</taxon>
    </lineage>
</organism>
<dbReference type="Gene3D" id="3.40.50.720">
    <property type="entry name" value="NAD(P)-binding Rossmann-like Domain"/>
    <property type="match status" value="1"/>
</dbReference>
<sequence length="258" mass="27220">MRMLPSFGLEGKKVIVTGAGRGIGRALAAGFAEAGADIALVVRTKEQLDETAGFVRAAGREALVLPADIRKPEEVRDAVAAALAWAGRIDVLVNNAGMNIRSKAVDVTEEEWETIMQTNLKSAFLFSQSVGKAMIEHGAGGRIVNVSSVAGHVALRTGVVYAATKAAMIQMTKTLALEWGPFGINVNAIGPWYFKTPLTEKLLADPEYVGAILARTPLGRVGELPELVGLAVFLASDAGSYVNGQTLFVDGGMTIYGF</sequence>
<dbReference type="PROSITE" id="PS00061">
    <property type="entry name" value="ADH_SHORT"/>
    <property type="match status" value="1"/>
</dbReference>
<dbReference type="GO" id="GO:0016491">
    <property type="term" value="F:oxidoreductase activity"/>
    <property type="evidence" value="ECO:0007669"/>
    <property type="project" value="UniProtKB-KW"/>
</dbReference>
<keyword evidence="5" id="KW-1185">Reference proteome</keyword>
<feature type="domain" description="Ketoreductase" evidence="3">
    <location>
        <begin position="12"/>
        <end position="195"/>
    </location>
</feature>
<reference evidence="4 5" key="1">
    <citation type="submission" date="2024-09" db="EMBL/GenBank/DDBJ databases">
        <authorList>
            <person name="Sun Q."/>
            <person name="Mori K."/>
        </authorList>
    </citation>
    <scope>NUCLEOTIDE SEQUENCE [LARGE SCALE GENOMIC DNA]</scope>
    <source>
        <strain evidence="4 5">CCM 7759</strain>
    </source>
</reference>
<dbReference type="InterPro" id="IPR036291">
    <property type="entry name" value="NAD(P)-bd_dom_sf"/>
</dbReference>
<comment type="caution">
    <text evidence="4">The sequence shown here is derived from an EMBL/GenBank/DDBJ whole genome shotgun (WGS) entry which is preliminary data.</text>
</comment>
<evidence type="ECO:0000256" key="1">
    <source>
        <dbReference type="ARBA" id="ARBA00006484"/>
    </source>
</evidence>
<dbReference type="Proteomes" id="UP001589776">
    <property type="component" value="Unassembled WGS sequence"/>
</dbReference>
<evidence type="ECO:0000256" key="2">
    <source>
        <dbReference type="ARBA" id="ARBA00023002"/>
    </source>
</evidence>
<dbReference type="InterPro" id="IPR020904">
    <property type="entry name" value="Sc_DH/Rdtase_CS"/>
</dbReference>
<dbReference type="PRINTS" id="PR00080">
    <property type="entry name" value="SDRFAMILY"/>
</dbReference>
<dbReference type="PRINTS" id="PR00081">
    <property type="entry name" value="GDHRDH"/>
</dbReference>
<keyword evidence="2 4" id="KW-0560">Oxidoreductase</keyword>
<protein>
    <submittedName>
        <fullName evidence="4">SDR family NAD(P)-dependent oxidoreductase</fullName>
        <ecNumber evidence="4">1.1.1.-</ecNumber>
    </submittedName>
</protein>
<gene>
    <name evidence="4" type="ORF">ACFFK0_18510</name>
</gene>
<dbReference type="InterPro" id="IPR002347">
    <property type="entry name" value="SDR_fam"/>
</dbReference>
<proteinExistence type="inferred from homology"/>
<evidence type="ECO:0000259" key="3">
    <source>
        <dbReference type="SMART" id="SM00822"/>
    </source>
</evidence>
<dbReference type="NCBIfam" id="NF005559">
    <property type="entry name" value="PRK07231.1"/>
    <property type="match status" value="1"/>
</dbReference>
<dbReference type="EMBL" id="JBHLWN010000073">
    <property type="protein sequence ID" value="MFC0214426.1"/>
    <property type="molecule type" value="Genomic_DNA"/>
</dbReference>
<evidence type="ECO:0000313" key="5">
    <source>
        <dbReference type="Proteomes" id="UP001589776"/>
    </source>
</evidence>
<dbReference type="SUPFAM" id="SSF51735">
    <property type="entry name" value="NAD(P)-binding Rossmann-fold domains"/>
    <property type="match status" value="1"/>
</dbReference>
<dbReference type="Pfam" id="PF13561">
    <property type="entry name" value="adh_short_C2"/>
    <property type="match status" value="1"/>
</dbReference>